<comment type="caution">
    <text evidence="3">The sequence shown here is derived from an EMBL/GenBank/DDBJ whole genome shotgun (WGS) entry which is preliminary data.</text>
</comment>
<accession>A0A3A9AHJ5</accession>
<dbReference type="SUPFAM" id="SSF56349">
    <property type="entry name" value="DNA breaking-rejoining enzymes"/>
    <property type="match status" value="1"/>
</dbReference>
<dbReference type="EMBL" id="RAYQ01000054">
    <property type="protein sequence ID" value="RKI86916.1"/>
    <property type="molecule type" value="Genomic_DNA"/>
</dbReference>
<organism evidence="3 4">
    <name type="scientific">Parablautia intestinalis</name>
    <dbReference type="NCBI Taxonomy" id="2320100"/>
    <lineage>
        <taxon>Bacteria</taxon>
        <taxon>Bacillati</taxon>
        <taxon>Bacillota</taxon>
        <taxon>Clostridia</taxon>
        <taxon>Lachnospirales</taxon>
        <taxon>Lachnospiraceae</taxon>
        <taxon>Parablautia</taxon>
    </lineage>
</organism>
<gene>
    <name evidence="3" type="ORF">D7V94_22100</name>
</gene>
<sequence>MVVRNINHKYIVVEAKPEVYLFYSRVGGKYVKLTEPALDKRIKMYAADAHKKCLEVPLNTHAHQFRHAKAIHWLEDGMNIIQNSFLLGHASLVTTMRYLDITTDDKRKALATLEGEKEKNVTKKWKDGNGSLADYGGIPLPSSYFFFCSICFNLSDIVLNYYFRQTFVAAYGRKEPIAT</sequence>
<dbReference type="AlphaFoldDB" id="A0A3A9AHJ5"/>
<proteinExistence type="predicted"/>
<protein>
    <recommendedName>
        <fullName evidence="2">Tyr recombinase domain-containing protein</fullName>
    </recommendedName>
</protein>
<dbReference type="Proteomes" id="UP000280696">
    <property type="component" value="Unassembled WGS sequence"/>
</dbReference>
<dbReference type="PROSITE" id="PS51898">
    <property type="entry name" value="TYR_RECOMBINASE"/>
    <property type="match status" value="1"/>
</dbReference>
<dbReference type="OrthoDB" id="107900at2"/>
<keyword evidence="1" id="KW-0233">DNA recombination</keyword>
<evidence type="ECO:0000256" key="1">
    <source>
        <dbReference type="ARBA" id="ARBA00023172"/>
    </source>
</evidence>
<dbReference type="Pfam" id="PF00589">
    <property type="entry name" value="Phage_integrase"/>
    <property type="match status" value="1"/>
</dbReference>
<feature type="domain" description="Tyr recombinase" evidence="2">
    <location>
        <begin position="1"/>
        <end position="111"/>
    </location>
</feature>
<dbReference type="Gene3D" id="1.10.443.10">
    <property type="entry name" value="Intergrase catalytic core"/>
    <property type="match status" value="1"/>
</dbReference>
<keyword evidence="4" id="KW-1185">Reference proteome</keyword>
<dbReference type="GO" id="GO:0003677">
    <property type="term" value="F:DNA binding"/>
    <property type="evidence" value="ECO:0007669"/>
    <property type="project" value="InterPro"/>
</dbReference>
<dbReference type="InterPro" id="IPR002104">
    <property type="entry name" value="Integrase_catalytic"/>
</dbReference>
<dbReference type="InterPro" id="IPR011010">
    <property type="entry name" value="DNA_brk_join_enz"/>
</dbReference>
<dbReference type="GO" id="GO:0006310">
    <property type="term" value="P:DNA recombination"/>
    <property type="evidence" value="ECO:0007669"/>
    <property type="project" value="UniProtKB-KW"/>
</dbReference>
<name>A0A3A9AHJ5_9FIRM</name>
<dbReference type="GO" id="GO:0015074">
    <property type="term" value="P:DNA integration"/>
    <property type="evidence" value="ECO:0007669"/>
    <property type="project" value="InterPro"/>
</dbReference>
<evidence type="ECO:0000313" key="3">
    <source>
        <dbReference type="EMBL" id="RKI86916.1"/>
    </source>
</evidence>
<evidence type="ECO:0000259" key="2">
    <source>
        <dbReference type="PROSITE" id="PS51898"/>
    </source>
</evidence>
<evidence type="ECO:0000313" key="4">
    <source>
        <dbReference type="Proteomes" id="UP000280696"/>
    </source>
</evidence>
<reference evidence="3 4" key="1">
    <citation type="submission" date="2018-09" db="EMBL/GenBank/DDBJ databases">
        <title>Murine metabolic-syndrome-specific gut microbial biobank.</title>
        <authorList>
            <person name="Liu C."/>
        </authorList>
    </citation>
    <scope>NUCLEOTIDE SEQUENCE [LARGE SCALE GENOMIC DNA]</scope>
    <source>
        <strain evidence="3 4">0.1xD8-82</strain>
    </source>
</reference>
<dbReference type="InterPro" id="IPR013762">
    <property type="entry name" value="Integrase-like_cat_sf"/>
</dbReference>